<dbReference type="PANTHER" id="PTHR12992:SF24">
    <property type="entry name" value="PEROXISOMAL COENZYME A DIPHOSPHATASE NUDT7"/>
    <property type="match status" value="1"/>
</dbReference>
<keyword evidence="4" id="KW-0378">Hydrolase</keyword>
<feature type="compositionally biased region" description="Low complexity" evidence="7">
    <location>
        <begin position="22"/>
        <end position="50"/>
    </location>
</feature>
<dbReference type="PROSITE" id="PS51462">
    <property type="entry name" value="NUDIX"/>
    <property type="match status" value="1"/>
</dbReference>
<keyword evidence="10" id="KW-1185">Reference proteome</keyword>
<comment type="cofactor">
    <cofactor evidence="2">
        <name>Mg(2+)</name>
        <dbReference type="ChEBI" id="CHEBI:18420"/>
    </cofactor>
</comment>
<evidence type="ECO:0000256" key="2">
    <source>
        <dbReference type="ARBA" id="ARBA00001946"/>
    </source>
</evidence>
<name>A0A2N3N2E3_9PEZI</name>
<evidence type="ECO:0000256" key="3">
    <source>
        <dbReference type="ARBA" id="ARBA00022723"/>
    </source>
</evidence>
<feature type="region of interest" description="Disordered" evidence="7">
    <location>
        <begin position="440"/>
        <end position="472"/>
    </location>
</feature>
<dbReference type="Proteomes" id="UP000233524">
    <property type="component" value="Unassembled WGS sequence"/>
</dbReference>
<dbReference type="OrthoDB" id="206213at2759"/>
<comment type="caution">
    <text evidence="9">The sequence shown here is derived from an EMBL/GenBank/DDBJ whole genome shotgun (WGS) entry which is preliminary data.</text>
</comment>
<feature type="compositionally biased region" description="Basic and acidic residues" evidence="7">
    <location>
        <begin position="462"/>
        <end position="472"/>
    </location>
</feature>
<evidence type="ECO:0000256" key="4">
    <source>
        <dbReference type="ARBA" id="ARBA00022801"/>
    </source>
</evidence>
<feature type="domain" description="Nudix hydrolase" evidence="8">
    <location>
        <begin position="184"/>
        <end position="394"/>
    </location>
</feature>
<evidence type="ECO:0000256" key="1">
    <source>
        <dbReference type="ARBA" id="ARBA00001936"/>
    </source>
</evidence>
<dbReference type="GO" id="GO:0046872">
    <property type="term" value="F:metal ion binding"/>
    <property type="evidence" value="ECO:0007669"/>
    <property type="project" value="UniProtKB-KW"/>
</dbReference>
<feature type="region of interest" description="Disordered" evidence="7">
    <location>
        <begin position="289"/>
        <end position="328"/>
    </location>
</feature>
<keyword evidence="5" id="KW-0460">Magnesium</keyword>
<dbReference type="GO" id="GO:0015938">
    <property type="term" value="P:coenzyme A catabolic process"/>
    <property type="evidence" value="ECO:0007669"/>
    <property type="project" value="TreeGrafter"/>
</dbReference>
<organism evidence="9 10">
    <name type="scientific">Lomentospora prolificans</name>
    <dbReference type="NCBI Taxonomy" id="41688"/>
    <lineage>
        <taxon>Eukaryota</taxon>
        <taxon>Fungi</taxon>
        <taxon>Dikarya</taxon>
        <taxon>Ascomycota</taxon>
        <taxon>Pezizomycotina</taxon>
        <taxon>Sordariomycetes</taxon>
        <taxon>Hypocreomycetidae</taxon>
        <taxon>Microascales</taxon>
        <taxon>Microascaceae</taxon>
        <taxon>Lomentospora</taxon>
    </lineage>
</organism>
<dbReference type="Pfam" id="PF00293">
    <property type="entry name" value="NUDIX"/>
    <property type="match status" value="1"/>
</dbReference>
<dbReference type="InterPro" id="IPR000086">
    <property type="entry name" value="NUDIX_hydrolase_dom"/>
</dbReference>
<proteinExistence type="predicted"/>
<dbReference type="FunCoup" id="A0A2N3N2E3">
    <property type="interactions" value="77"/>
</dbReference>
<evidence type="ECO:0000256" key="5">
    <source>
        <dbReference type="ARBA" id="ARBA00022842"/>
    </source>
</evidence>
<keyword evidence="3" id="KW-0479">Metal-binding</keyword>
<dbReference type="InParanoid" id="A0A2N3N2E3"/>
<gene>
    <name evidence="9" type="ORF">jhhlp_007354</name>
</gene>
<dbReference type="SUPFAM" id="SSF55811">
    <property type="entry name" value="Nudix"/>
    <property type="match status" value="1"/>
</dbReference>
<sequence>MSQAEPASLAADPAQFLLAAASAADSTSNPASAPSDSRVTKTASASTAASPNITEAEVQSLTTVVRDTSTLLDPANDTNYWDVEMMAPPNAGSLPTPSDPRRQPLSATVFPFHQQADLLILNPLKPFPLLCFPAYYAPAQNAMFPTVARFSKLTRRLPATKAALARLRAYTPPPFPLWDQLPASRRAAVLILLYADRRGDLRVVLTMRAASLRSFSGHAAFPGGKADSVEETPYQIARREAWEEIGLPMDDSKIPAPFRIEFLCHLPHSLARNGLAVRPCVALLHNPLTQPSSSSSSTSPPNNPLPTFLRATDPPTPSGSSGPPAPPGHWYDGTWIHWQGEPWRVHNFYVPVNNQRVVKPDPLDADEVNPQARVAEKLEDTEETTGRYKVWGMTAKILVEAASCAYGTAPEFEHNSVWGDEKIILMAHAEGQFFDRASSKVKVRGEKASSSGDMTPTEEAVEEAKRNEPAKM</sequence>
<feature type="compositionally biased region" description="Low complexity" evidence="7">
    <location>
        <begin position="289"/>
        <end position="300"/>
    </location>
</feature>
<comment type="cofactor">
    <cofactor evidence="1">
        <name>Mn(2+)</name>
        <dbReference type="ChEBI" id="CHEBI:29035"/>
    </cofactor>
</comment>
<dbReference type="VEuPathDB" id="FungiDB:jhhlp_007354"/>
<dbReference type="EMBL" id="NLAX01001034">
    <property type="protein sequence ID" value="PKS06605.1"/>
    <property type="molecule type" value="Genomic_DNA"/>
</dbReference>
<evidence type="ECO:0000313" key="10">
    <source>
        <dbReference type="Proteomes" id="UP000233524"/>
    </source>
</evidence>
<dbReference type="PANTHER" id="PTHR12992">
    <property type="entry name" value="NUDIX HYDROLASE"/>
    <property type="match status" value="1"/>
</dbReference>
<dbReference type="STRING" id="41688.A0A2N3N2E3"/>
<accession>A0A2N3N2E3</accession>
<evidence type="ECO:0000256" key="6">
    <source>
        <dbReference type="ARBA" id="ARBA00023211"/>
    </source>
</evidence>
<dbReference type="CDD" id="cd03426">
    <property type="entry name" value="NUDIX_CoAse_Nudt7"/>
    <property type="match status" value="1"/>
</dbReference>
<reference evidence="9 10" key="1">
    <citation type="journal article" date="2017" name="G3 (Bethesda)">
        <title>First Draft Genome Sequence of the Pathogenic Fungus Lomentospora prolificans (Formerly Scedosporium prolificans).</title>
        <authorList>
            <person name="Luo R."/>
            <person name="Zimin A."/>
            <person name="Workman R."/>
            <person name="Fan Y."/>
            <person name="Pertea G."/>
            <person name="Grossman N."/>
            <person name="Wear M.P."/>
            <person name="Jia B."/>
            <person name="Miller H."/>
            <person name="Casadevall A."/>
            <person name="Timp W."/>
            <person name="Zhang S.X."/>
            <person name="Salzberg S.L."/>
        </authorList>
    </citation>
    <scope>NUCLEOTIDE SEQUENCE [LARGE SCALE GENOMIC DNA]</scope>
    <source>
        <strain evidence="9 10">JHH-5317</strain>
    </source>
</reference>
<dbReference type="AlphaFoldDB" id="A0A2N3N2E3"/>
<dbReference type="InterPro" id="IPR015797">
    <property type="entry name" value="NUDIX_hydrolase-like_dom_sf"/>
</dbReference>
<evidence type="ECO:0000259" key="8">
    <source>
        <dbReference type="PROSITE" id="PS51462"/>
    </source>
</evidence>
<protein>
    <recommendedName>
        <fullName evidence="8">Nudix hydrolase domain-containing protein</fullName>
    </recommendedName>
</protein>
<evidence type="ECO:0000313" key="9">
    <source>
        <dbReference type="EMBL" id="PKS06605.1"/>
    </source>
</evidence>
<dbReference type="GO" id="GO:0010945">
    <property type="term" value="F:coenzyme A diphosphatase activity"/>
    <property type="evidence" value="ECO:0007669"/>
    <property type="project" value="InterPro"/>
</dbReference>
<keyword evidence="6" id="KW-0464">Manganese</keyword>
<dbReference type="Gene3D" id="3.90.79.10">
    <property type="entry name" value="Nucleoside Triphosphate Pyrophosphohydrolase"/>
    <property type="match status" value="1"/>
</dbReference>
<dbReference type="InterPro" id="IPR045121">
    <property type="entry name" value="CoAse"/>
</dbReference>
<evidence type="ECO:0000256" key="7">
    <source>
        <dbReference type="SAM" id="MobiDB-lite"/>
    </source>
</evidence>
<feature type="region of interest" description="Disordered" evidence="7">
    <location>
        <begin position="22"/>
        <end position="51"/>
    </location>
</feature>